<keyword evidence="3" id="KW-0808">Transferase</keyword>
<evidence type="ECO:0000313" key="4">
    <source>
        <dbReference type="Proteomes" id="UP000001542"/>
    </source>
</evidence>
<dbReference type="STRING" id="5722.A2E807"/>
<evidence type="ECO:0000256" key="1">
    <source>
        <dbReference type="SAM" id="MobiDB-lite"/>
    </source>
</evidence>
<evidence type="ECO:0000313" key="3">
    <source>
        <dbReference type="EMBL" id="EAY11233.1"/>
    </source>
</evidence>
<proteinExistence type="predicted"/>
<feature type="region of interest" description="Disordered" evidence="1">
    <location>
        <begin position="206"/>
        <end position="231"/>
    </location>
</feature>
<keyword evidence="3" id="KW-0418">Kinase</keyword>
<reference evidence="3" key="1">
    <citation type="submission" date="2006-10" db="EMBL/GenBank/DDBJ databases">
        <authorList>
            <person name="Amadeo P."/>
            <person name="Zhao Q."/>
            <person name="Wortman J."/>
            <person name="Fraser-Liggett C."/>
            <person name="Carlton J."/>
        </authorList>
    </citation>
    <scope>NUCLEOTIDE SEQUENCE</scope>
    <source>
        <strain evidence="3">G3</strain>
    </source>
</reference>
<dbReference type="OrthoDB" id="4062651at2759"/>
<name>A2E807_TRIV3</name>
<dbReference type="VEuPathDB" id="TrichDB:TVAGG3_0213210"/>
<dbReference type="GO" id="GO:0000407">
    <property type="term" value="C:phagophore assembly site"/>
    <property type="evidence" value="ECO:0000318"/>
    <property type="project" value="GO_Central"/>
</dbReference>
<dbReference type="KEGG" id="tva:4769185"/>
<feature type="compositionally biased region" description="Low complexity" evidence="1">
    <location>
        <begin position="221"/>
        <end position="230"/>
    </location>
</feature>
<dbReference type="InterPro" id="IPR011009">
    <property type="entry name" value="Kinase-like_dom_sf"/>
</dbReference>
<feature type="compositionally biased region" description="Basic and acidic residues" evidence="1">
    <location>
        <begin position="206"/>
        <end position="220"/>
    </location>
</feature>
<dbReference type="SMART" id="SM00220">
    <property type="entry name" value="S_TKc"/>
    <property type="match status" value="1"/>
</dbReference>
<dbReference type="GO" id="GO:0000045">
    <property type="term" value="P:autophagosome assembly"/>
    <property type="evidence" value="ECO:0000318"/>
    <property type="project" value="GO_Central"/>
</dbReference>
<protein>
    <submittedName>
        <fullName evidence="3">CAMK family protein kinase</fullName>
    </submittedName>
</protein>
<dbReference type="GO" id="GO:0005776">
    <property type="term" value="C:autophagosome"/>
    <property type="evidence" value="ECO:0000318"/>
    <property type="project" value="GO_Central"/>
</dbReference>
<dbReference type="Gene3D" id="1.10.510.10">
    <property type="entry name" value="Transferase(Phosphotransferase) domain 1"/>
    <property type="match status" value="1"/>
</dbReference>
<dbReference type="EMBL" id="DS113323">
    <property type="protein sequence ID" value="EAY11233.1"/>
    <property type="molecule type" value="Genomic_DNA"/>
</dbReference>
<dbReference type="InParanoid" id="A2E807"/>
<dbReference type="GO" id="GO:0005524">
    <property type="term" value="F:ATP binding"/>
    <property type="evidence" value="ECO:0007669"/>
    <property type="project" value="InterPro"/>
</dbReference>
<dbReference type="Proteomes" id="UP000001542">
    <property type="component" value="Unassembled WGS sequence"/>
</dbReference>
<evidence type="ECO:0000259" key="2">
    <source>
        <dbReference type="PROSITE" id="PS50011"/>
    </source>
</evidence>
<sequence length="298" mass="34690">MAEEEEILEPPIGGGFEGKVYLTKSGKVVKIMADVPENFKSAYRQFLLTDFFEKCYTNPPFAHIFELSTSNGKIKLKMEKYYKDLSARMKTITRDDAYKFMDQIFSGISMLIDLEYVFQDLKPGNILCNIHGSIFLTDFGSGVFLTEIDGKRQFTFMTNKIYTDPELSKGWFDVMNYVYSLGVIFLEMLHHGKIKEKSLEYIKQLQKGEEEKPASHESNDKSQSQSNNNNEETAYDEMLTETIEHFKKNPYAIEFNDISDEEKEFITFCISDFEGRYTFEEAQNEFKKLVDLRSYNVL</sequence>
<dbReference type="SMR" id="A2E807"/>
<dbReference type="GO" id="GO:0005829">
    <property type="term" value="C:cytosol"/>
    <property type="evidence" value="ECO:0000318"/>
    <property type="project" value="GO_Central"/>
</dbReference>
<keyword evidence="4" id="KW-1185">Reference proteome</keyword>
<dbReference type="PROSITE" id="PS50011">
    <property type="entry name" value="PROTEIN_KINASE_DOM"/>
    <property type="match status" value="1"/>
</dbReference>
<organism evidence="3 4">
    <name type="scientific">Trichomonas vaginalis (strain ATCC PRA-98 / G3)</name>
    <dbReference type="NCBI Taxonomy" id="412133"/>
    <lineage>
        <taxon>Eukaryota</taxon>
        <taxon>Metamonada</taxon>
        <taxon>Parabasalia</taxon>
        <taxon>Trichomonadida</taxon>
        <taxon>Trichomonadidae</taxon>
        <taxon>Trichomonas</taxon>
    </lineage>
</organism>
<gene>
    <name evidence="3" type="ORF">TVAG_127400</name>
</gene>
<dbReference type="GO" id="GO:0005737">
    <property type="term" value="C:cytoplasm"/>
    <property type="evidence" value="ECO:0000318"/>
    <property type="project" value="GO_Central"/>
</dbReference>
<dbReference type="GO" id="GO:0010506">
    <property type="term" value="P:regulation of autophagy"/>
    <property type="evidence" value="ECO:0000318"/>
    <property type="project" value="GO_Central"/>
</dbReference>
<dbReference type="AlphaFoldDB" id="A2E807"/>
<dbReference type="GO" id="GO:0016020">
    <property type="term" value="C:membrane"/>
    <property type="evidence" value="ECO:0000318"/>
    <property type="project" value="GO_Central"/>
</dbReference>
<accession>A2E807</accession>
<dbReference type="VEuPathDB" id="TrichDB:TVAG_127400"/>
<dbReference type="PANTHER" id="PTHR24347">
    <property type="entry name" value="SERINE/THREONINE-PROTEIN KINASE"/>
    <property type="match status" value="1"/>
</dbReference>
<dbReference type="SUPFAM" id="SSF56112">
    <property type="entry name" value="Protein kinase-like (PK-like)"/>
    <property type="match status" value="1"/>
</dbReference>
<dbReference type="Pfam" id="PF00069">
    <property type="entry name" value="Pkinase"/>
    <property type="match status" value="1"/>
</dbReference>
<dbReference type="GO" id="GO:0004674">
    <property type="term" value="F:protein serine/threonine kinase activity"/>
    <property type="evidence" value="ECO:0000318"/>
    <property type="project" value="GO_Central"/>
</dbReference>
<dbReference type="InterPro" id="IPR000719">
    <property type="entry name" value="Prot_kinase_dom"/>
</dbReference>
<dbReference type="RefSeq" id="XP_001323456.1">
    <property type="nucleotide sequence ID" value="XM_001323421.1"/>
</dbReference>
<reference evidence="3" key="2">
    <citation type="journal article" date="2007" name="Science">
        <title>Draft genome sequence of the sexually transmitted pathogen Trichomonas vaginalis.</title>
        <authorList>
            <person name="Carlton J.M."/>
            <person name="Hirt R.P."/>
            <person name="Silva J.C."/>
            <person name="Delcher A.L."/>
            <person name="Schatz M."/>
            <person name="Zhao Q."/>
            <person name="Wortman J.R."/>
            <person name="Bidwell S.L."/>
            <person name="Alsmark U.C.M."/>
            <person name="Besteiro S."/>
            <person name="Sicheritz-Ponten T."/>
            <person name="Noel C.J."/>
            <person name="Dacks J.B."/>
            <person name="Foster P.G."/>
            <person name="Simillion C."/>
            <person name="Van de Peer Y."/>
            <person name="Miranda-Saavedra D."/>
            <person name="Barton G.J."/>
            <person name="Westrop G.D."/>
            <person name="Mueller S."/>
            <person name="Dessi D."/>
            <person name="Fiori P.L."/>
            <person name="Ren Q."/>
            <person name="Paulsen I."/>
            <person name="Zhang H."/>
            <person name="Bastida-Corcuera F.D."/>
            <person name="Simoes-Barbosa A."/>
            <person name="Brown M.T."/>
            <person name="Hayes R.D."/>
            <person name="Mukherjee M."/>
            <person name="Okumura C.Y."/>
            <person name="Schneider R."/>
            <person name="Smith A.J."/>
            <person name="Vanacova S."/>
            <person name="Villalvazo M."/>
            <person name="Haas B.J."/>
            <person name="Pertea M."/>
            <person name="Feldblyum T.V."/>
            <person name="Utterback T.R."/>
            <person name="Shu C.L."/>
            <person name="Osoegawa K."/>
            <person name="de Jong P.J."/>
            <person name="Hrdy I."/>
            <person name="Horvathova L."/>
            <person name="Zubacova Z."/>
            <person name="Dolezal P."/>
            <person name="Malik S.B."/>
            <person name="Logsdon J.M. Jr."/>
            <person name="Henze K."/>
            <person name="Gupta A."/>
            <person name="Wang C.C."/>
            <person name="Dunne R.L."/>
            <person name="Upcroft J.A."/>
            <person name="Upcroft P."/>
            <person name="White O."/>
            <person name="Salzberg S.L."/>
            <person name="Tang P."/>
            <person name="Chiu C.-H."/>
            <person name="Lee Y.-S."/>
            <person name="Embley T.M."/>
            <person name="Coombs G.H."/>
            <person name="Mottram J.C."/>
            <person name="Tachezy J."/>
            <person name="Fraser-Liggett C.M."/>
            <person name="Johnson P.J."/>
        </authorList>
    </citation>
    <scope>NUCLEOTIDE SEQUENCE [LARGE SCALE GENOMIC DNA]</scope>
    <source>
        <strain evidence="3">G3</strain>
    </source>
</reference>
<feature type="domain" description="Protein kinase" evidence="2">
    <location>
        <begin position="6"/>
        <end position="287"/>
    </location>
</feature>